<dbReference type="OMA" id="ARFDECT"/>
<dbReference type="CDD" id="cd03704">
    <property type="entry name" value="eRF3_C_III"/>
    <property type="match status" value="1"/>
</dbReference>
<dbReference type="InterPro" id="IPR050100">
    <property type="entry name" value="TRAFAC_GTPase_members"/>
</dbReference>
<dbReference type="InterPro" id="IPR009000">
    <property type="entry name" value="Transl_B-barrel_sf"/>
</dbReference>
<dbReference type="InParanoid" id="F2UGA4"/>
<dbReference type="FunCoup" id="F2UGA4">
    <property type="interactions" value="1428"/>
</dbReference>
<organism evidence="10">
    <name type="scientific">Salpingoeca rosetta (strain ATCC 50818 / BSB-021)</name>
    <dbReference type="NCBI Taxonomy" id="946362"/>
    <lineage>
        <taxon>Eukaryota</taxon>
        <taxon>Choanoflagellata</taxon>
        <taxon>Craspedida</taxon>
        <taxon>Salpingoecidae</taxon>
        <taxon>Salpingoeca</taxon>
    </lineage>
</organism>
<dbReference type="SUPFAM" id="SSF50465">
    <property type="entry name" value="EF-Tu/eEF-1alpha/eIF2-gamma C-terminal domain"/>
    <property type="match status" value="1"/>
</dbReference>
<comment type="similarity">
    <text evidence="2">Belongs to the TRAFAC class translation factor GTPase superfamily. Classic translation factor GTPase family. EF-Tu/EF-1A subfamily.</text>
</comment>
<reference evidence="9" key="1">
    <citation type="submission" date="2009-08" db="EMBL/GenBank/DDBJ databases">
        <title>Annotation of Salpingoeca rosetta.</title>
        <authorList>
            <consortium name="The Broad Institute Genome Sequencing Platform"/>
            <person name="Russ C."/>
            <person name="Cuomo C."/>
            <person name="Burger G."/>
            <person name="Gray M.W."/>
            <person name="Holland P.W.H."/>
            <person name="King N."/>
            <person name="Lang F.B.F."/>
            <person name="Roger A.J."/>
            <person name="Ruiz-Trillo I."/>
            <person name="Young S.K."/>
            <person name="Zeng Q."/>
            <person name="Gargeya S."/>
            <person name="Alvarado L."/>
            <person name="Berlin A."/>
            <person name="Chapman S.B."/>
            <person name="Chen Z."/>
            <person name="Freedman E."/>
            <person name="Gellesch M."/>
            <person name="Goldberg J."/>
            <person name="Griggs A."/>
            <person name="Gujja S."/>
            <person name="Heilman E."/>
            <person name="Heiman D."/>
            <person name="Howarth C."/>
            <person name="Mehta T."/>
            <person name="Neiman D."/>
            <person name="Pearson M."/>
            <person name="Roberts A."/>
            <person name="Saif S."/>
            <person name="Shea T."/>
            <person name="Shenoy N."/>
            <person name="Sisk P."/>
            <person name="Stolte C."/>
            <person name="Sykes S."/>
            <person name="White J."/>
            <person name="Yandava C."/>
            <person name="Haas B."/>
            <person name="Nusbaum C."/>
            <person name="Birren B."/>
        </authorList>
    </citation>
    <scope>NUCLEOTIDE SEQUENCE [LARGE SCALE GENOMIC DNA]</scope>
    <source>
        <strain evidence="9">ATCC 50818</strain>
    </source>
</reference>
<evidence type="ECO:0000256" key="1">
    <source>
        <dbReference type="ARBA" id="ARBA00004496"/>
    </source>
</evidence>
<dbReference type="Pfam" id="PF03144">
    <property type="entry name" value="GTP_EFTU_D2"/>
    <property type="match status" value="1"/>
</dbReference>
<dbReference type="GO" id="GO:0006415">
    <property type="term" value="P:translational termination"/>
    <property type="evidence" value="ECO:0007669"/>
    <property type="project" value="UniProtKB-ARBA"/>
</dbReference>
<dbReference type="InterPro" id="IPR027417">
    <property type="entry name" value="P-loop_NTPase"/>
</dbReference>
<evidence type="ECO:0000313" key="9">
    <source>
        <dbReference type="EMBL" id="EGD75654.1"/>
    </source>
</evidence>
<evidence type="ECO:0000313" key="10">
    <source>
        <dbReference type="Proteomes" id="UP000007799"/>
    </source>
</evidence>
<dbReference type="Proteomes" id="UP000007799">
    <property type="component" value="Unassembled WGS sequence"/>
</dbReference>
<feature type="region of interest" description="Disordered" evidence="7">
    <location>
        <begin position="1"/>
        <end position="234"/>
    </location>
</feature>
<dbReference type="Pfam" id="PF00009">
    <property type="entry name" value="GTP_EFTU"/>
    <property type="match status" value="1"/>
</dbReference>
<dbReference type="GO" id="GO:0003924">
    <property type="term" value="F:GTPase activity"/>
    <property type="evidence" value="ECO:0007669"/>
    <property type="project" value="InterPro"/>
</dbReference>
<dbReference type="InterPro" id="IPR000795">
    <property type="entry name" value="T_Tr_GTP-bd_dom"/>
</dbReference>
<dbReference type="PANTHER" id="PTHR23115">
    <property type="entry name" value="TRANSLATION FACTOR"/>
    <property type="match status" value="1"/>
</dbReference>
<dbReference type="Gene3D" id="2.40.30.10">
    <property type="entry name" value="Translation factors"/>
    <property type="match status" value="2"/>
</dbReference>
<dbReference type="GO" id="GO:0005525">
    <property type="term" value="F:GTP binding"/>
    <property type="evidence" value="ECO:0007669"/>
    <property type="project" value="UniProtKB-KW"/>
</dbReference>
<keyword evidence="4" id="KW-0547">Nucleotide-binding</keyword>
<dbReference type="InterPro" id="IPR054696">
    <property type="entry name" value="GTP-eEF1A_C"/>
</dbReference>
<feature type="compositionally biased region" description="Acidic residues" evidence="7">
    <location>
        <begin position="212"/>
        <end position="230"/>
    </location>
</feature>
<dbReference type="GeneID" id="16072135"/>
<dbReference type="FunFam" id="3.40.50.300:FF:000270">
    <property type="entry name" value="Eukaryotic peptide chain release factor GTP-binding subunit ERF3A"/>
    <property type="match status" value="1"/>
</dbReference>
<dbReference type="Gene3D" id="3.40.50.300">
    <property type="entry name" value="P-loop containing nucleotide triphosphate hydrolases"/>
    <property type="match status" value="1"/>
</dbReference>
<dbReference type="GO" id="GO:0005737">
    <property type="term" value="C:cytoplasm"/>
    <property type="evidence" value="ECO:0007669"/>
    <property type="project" value="UniProtKB-SubCell"/>
</dbReference>
<evidence type="ECO:0000256" key="4">
    <source>
        <dbReference type="ARBA" id="ARBA00022741"/>
    </source>
</evidence>
<keyword evidence="6" id="KW-0342">GTP-binding</keyword>
<keyword evidence="10" id="KW-1185">Reference proteome</keyword>
<dbReference type="STRING" id="946362.F2UGA4"/>
<dbReference type="PROSITE" id="PS51722">
    <property type="entry name" value="G_TR_2"/>
    <property type="match status" value="1"/>
</dbReference>
<evidence type="ECO:0000256" key="5">
    <source>
        <dbReference type="ARBA" id="ARBA00022917"/>
    </source>
</evidence>
<dbReference type="KEGG" id="sre:PTSG_07771"/>
<feature type="compositionally biased region" description="Low complexity" evidence="7">
    <location>
        <begin position="106"/>
        <end position="132"/>
    </location>
</feature>
<evidence type="ECO:0000259" key="8">
    <source>
        <dbReference type="PROSITE" id="PS51722"/>
    </source>
</evidence>
<evidence type="ECO:0000256" key="6">
    <source>
        <dbReference type="ARBA" id="ARBA00023134"/>
    </source>
</evidence>
<dbReference type="AlphaFoldDB" id="F2UGA4"/>
<dbReference type="RefSeq" id="XP_004991575.1">
    <property type="nucleotide sequence ID" value="XM_004991518.1"/>
</dbReference>
<dbReference type="CDD" id="cd01883">
    <property type="entry name" value="EF1_alpha"/>
    <property type="match status" value="1"/>
</dbReference>
<dbReference type="InterPro" id="IPR009001">
    <property type="entry name" value="Transl_elong_EF1A/Init_IF2_C"/>
</dbReference>
<dbReference type="InterPro" id="IPR004161">
    <property type="entry name" value="EFTu-like_2"/>
</dbReference>
<keyword evidence="5" id="KW-0648">Protein biosynthesis</keyword>
<dbReference type="FunFam" id="2.40.30.10:FF:000020">
    <property type="entry name" value="Translation elongation factor EF-1"/>
    <property type="match status" value="1"/>
</dbReference>
<feature type="compositionally biased region" description="Low complexity" evidence="7">
    <location>
        <begin position="46"/>
        <end position="97"/>
    </location>
</feature>
<sequence length="661" mass="74922">MGDWRRQQQQQQQGGNPNFNPNAAEFVPSFPQGGYQGQQYQGGYGYPQQPFYPNMYMNPYQQGYPQQGFPQQPYQQGMYNPYQQQPMMQPQQPQQQHGRGGGRGGRQPQQQQQQQQQQQRQPKQQQQQQQQQKAPAAKQADGSLPQTFKTLDLSGGKATKLDLTSGKKEEDKKEPEAKKEEEKKEPEQKEEEKKEAKAEETKASDDKKQEPAADDDDDDDDEDEEVEYEDEGGREHLNIVFIGHVDAGKSTIGGHIMYLTGMVDKRTMEKYEKEAKEANRESWYLSWALDTNAEERAKGKTVECGQAHFMTDKKYFTIIDAPGHKSFVPNMISGAAQADVGVLVISARKGEFETGFDRGGQTREHAMLAKTAGVKHLIIVINKMDDITVEWSEDRFNECRKKLMPFLKATGFKKDDLTFIPVSGLTGANLKDRADSSVCGWYSGPSLIEFLDELPPIPRLLKHPVRMPITEKYKDMGTVVMGKVQSGYIRKGQKLIMMPNKHKVTVDGITVDDEERDLCRSGDNVKLKLKNIEEEEIAKGHVLCQLKQPCSVCTVFDAQLVILEWKTIIAPGFKAVLHLHSAIEEVTLERLICHINKKTNRPDKEKGRPRFVKQGDVCIARLRVSQSVCVETFKDHPDMGRFTLRDEGQTLAIGKVLKLIE</sequence>
<dbReference type="OrthoDB" id="342024at2759"/>
<comment type="subcellular location">
    <subcellularLocation>
        <location evidence="1">Cytoplasm</location>
    </subcellularLocation>
</comment>
<dbReference type="SUPFAM" id="SSF52540">
    <property type="entry name" value="P-loop containing nucleoside triphosphate hydrolases"/>
    <property type="match status" value="1"/>
</dbReference>
<feature type="compositionally biased region" description="Basic and acidic residues" evidence="7">
    <location>
        <begin position="165"/>
        <end position="211"/>
    </location>
</feature>
<feature type="compositionally biased region" description="Gly residues" evidence="7">
    <location>
        <begin position="34"/>
        <end position="45"/>
    </location>
</feature>
<evidence type="ECO:0000256" key="7">
    <source>
        <dbReference type="SAM" id="MobiDB-lite"/>
    </source>
</evidence>
<dbReference type="EMBL" id="GL832973">
    <property type="protein sequence ID" value="EGD75654.1"/>
    <property type="molecule type" value="Genomic_DNA"/>
</dbReference>
<accession>F2UGA4</accession>
<dbReference type="eggNOG" id="KOG0459">
    <property type="taxonomic scope" value="Eukaryota"/>
</dbReference>
<proteinExistence type="inferred from homology"/>
<dbReference type="PRINTS" id="PR00315">
    <property type="entry name" value="ELONGATNFCT"/>
</dbReference>
<dbReference type="FunFam" id="2.40.30.10:FF:000017">
    <property type="entry name" value="Eukaryotic peptide chain release factor GTP-binding subunit"/>
    <property type="match status" value="1"/>
</dbReference>
<evidence type="ECO:0000256" key="2">
    <source>
        <dbReference type="ARBA" id="ARBA00007249"/>
    </source>
</evidence>
<protein>
    <submittedName>
        <fullName evidence="9">Eukaryotic polypeptide chain release factor 3</fullName>
    </submittedName>
</protein>
<dbReference type="SUPFAM" id="SSF50447">
    <property type="entry name" value="Translation proteins"/>
    <property type="match status" value="1"/>
</dbReference>
<gene>
    <name evidence="9" type="ORF">PTSG_07771</name>
</gene>
<keyword evidence="3" id="KW-0963">Cytoplasm</keyword>
<dbReference type="CDD" id="cd04089">
    <property type="entry name" value="eRF3_II"/>
    <property type="match status" value="1"/>
</dbReference>
<feature type="domain" description="Tr-type G" evidence="8">
    <location>
        <begin position="234"/>
        <end position="459"/>
    </location>
</feature>
<dbReference type="Pfam" id="PF22594">
    <property type="entry name" value="GTP-eEF1A_C"/>
    <property type="match status" value="1"/>
</dbReference>
<evidence type="ECO:0000256" key="3">
    <source>
        <dbReference type="ARBA" id="ARBA00022490"/>
    </source>
</evidence>
<name>F2UGA4_SALR5</name>